<evidence type="ECO:0000313" key="2">
    <source>
        <dbReference type="EMBL" id="CAD7246574.1"/>
    </source>
</evidence>
<sequence length="985" mass="112335">MVLQQWKKNIDGTVNPDDASTSSESITTTPLGVTTSVAPMGEQDDGRAIGILSSELKCQTEHKRLSEVTSVESCSYDDRIDIRDGLNVSMGGGYTKPFKEAVEEYLHQHYPDVGKTHYSLPFGFLLKEEAFQRLLQNSNGEDIELPADHTAIATVFHQAKNICAQMEKSLCILTPEQKNLVDEDERISWLLLISGGSGTGKTIVVKERAIRLAKGDSEAEVIVVNIAGGRLTEDFKRDFQGITNVTVLDGREDNIPENREGVFSFLRRQGENKHVLLDEVPLTLGMQGLQDERRLSEYWAQISSIKEVVKSLTFAFRPNDSAYGKDINIQGVKIAGVEIKVLKVVKRNTRLVSNLFLALGDYSRRIFICQEPTMRDLEFAESETELLPTLFPIPSCATIHESCNNKLACEAVRSCQALLAISHLEIIKDKKQLYVVVDSRERRNFLMNTFRYIFAKNVKFIDSRGKFRGTSEDSYVFITEDQIHGYHQEDVIVILDQFECNWRNYLRMISSCYENVIITMEEEGMETGKYSSLKFSMPNSIGKVVVPKSTREIFDKGLEEALKTAWTQEEHELTFFHEKAYHRVNHSLIVKENKFQSSQVEKLYYNGMRSKPFIVIFGPPSSGKSTFLLESIGHLVQDRQEKERCILFHMGSVLTWQVSLDYLQPHANNLDLVKSATLLPEDIIYHSRVDEVRWKCPDAIIYIHVDDYSIQAKTTQDEINLWKDVLDDLKNDELKVMLRIAFQSHSRSGREISLKELESFFKKEGVEVVKLPNSRSSCSTSNWLLGQICKNETHTPLRLEAKSLPTASRPGALVHGLKPKIFMKYHCPGQHMEYTCKGHENCMPYITGFFCFRFALAPEVNQVISEREPVHVLVSDEKLIPLLKAMNERYDGRLELVHPKDFRGCESSAVVTLNVEDSWLLESISRARTSLFIIDCMPEHQIVWRTMEEEGWVNVDETTTVDDTNIDLRMLVSLNKVGEFLQVRL</sequence>
<reference evidence="2" key="1">
    <citation type="submission" date="2020-11" db="EMBL/GenBank/DDBJ databases">
        <authorList>
            <person name="Tran Van P."/>
        </authorList>
    </citation>
    <scope>NUCLEOTIDE SEQUENCE</scope>
</reference>
<gene>
    <name evidence="2" type="ORF">DSTB1V02_LOCUS6422</name>
</gene>
<dbReference type="Proteomes" id="UP000677054">
    <property type="component" value="Unassembled WGS sequence"/>
</dbReference>
<feature type="compositionally biased region" description="Polar residues" evidence="1">
    <location>
        <begin position="18"/>
        <end position="32"/>
    </location>
</feature>
<evidence type="ECO:0000313" key="3">
    <source>
        <dbReference type="Proteomes" id="UP000677054"/>
    </source>
</evidence>
<dbReference type="InterPro" id="IPR027417">
    <property type="entry name" value="P-loop_NTPase"/>
</dbReference>
<dbReference type="EMBL" id="CAJPEV010001173">
    <property type="protein sequence ID" value="CAG0891165.1"/>
    <property type="molecule type" value="Genomic_DNA"/>
</dbReference>
<proteinExistence type="predicted"/>
<evidence type="ECO:0000256" key="1">
    <source>
        <dbReference type="SAM" id="MobiDB-lite"/>
    </source>
</evidence>
<accession>A0A7R9A3R9</accession>
<dbReference type="SUPFAM" id="SSF52540">
    <property type="entry name" value="P-loop containing nucleoside triphosphate hydrolases"/>
    <property type="match status" value="2"/>
</dbReference>
<name>A0A7R9A3R9_9CRUS</name>
<dbReference type="Gene3D" id="3.40.50.300">
    <property type="entry name" value="P-loop containing nucleotide triphosphate hydrolases"/>
    <property type="match status" value="1"/>
</dbReference>
<dbReference type="EMBL" id="LR900690">
    <property type="protein sequence ID" value="CAD7246574.1"/>
    <property type="molecule type" value="Genomic_DNA"/>
</dbReference>
<protein>
    <submittedName>
        <fullName evidence="2">Uncharacterized protein</fullName>
    </submittedName>
</protein>
<keyword evidence="3" id="KW-1185">Reference proteome</keyword>
<organism evidence="2">
    <name type="scientific">Darwinula stevensoni</name>
    <dbReference type="NCBI Taxonomy" id="69355"/>
    <lineage>
        <taxon>Eukaryota</taxon>
        <taxon>Metazoa</taxon>
        <taxon>Ecdysozoa</taxon>
        <taxon>Arthropoda</taxon>
        <taxon>Crustacea</taxon>
        <taxon>Oligostraca</taxon>
        <taxon>Ostracoda</taxon>
        <taxon>Podocopa</taxon>
        <taxon>Podocopida</taxon>
        <taxon>Darwinulocopina</taxon>
        <taxon>Darwinuloidea</taxon>
        <taxon>Darwinulidae</taxon>
        <taxon>Darwinula</taxon>
    </lineage>
</organism>
<dbReference type="AlphaFoldDB" id="A0A7R9A3R9"/>
<dbReference type="OrthoDB" id="8177873at2759"/>
<feature type="region of interest" description="Disordered" evidence="1">
    <location>
        <begin position="1"/>
        <end position="32"/>
    </location>
</feature>